<reference evidence="2 3" key="1">
    <citation type="submission" date="2015-09" db="EMBL/GenBank/DDBJ databases">
        <title>Aphanizomenon flos-aquae WA102.</title>
        <authorList>
            <person name="Driscoll C."/>
        </authorList>
    </citation>
    <scope>NUCLEOTIDE SEQUENCE [LARGE SCALE GENOMIC DNA]</scope>
    <source>
        <strain evidence="2">WA102</strain>
    </source>
</reference>
<proteinExistence type="predicted"/>
<name>A0A1B7WQ71_APHFL</name>
<feature type="region of interest" description="Disordered" evidence="1">
    <location>
        <begin position="208"/>
        <end position="242"/>
    </location>
</feature>
<dbReference type="AlphaFoldDB" id="A0A1B7WQ71"/>
<evidence type="ECO:0000313" key="2">
    <source>
        <dbReference type="EMBL" id="OBQ39283.1"/>
    </source>
</evidence>
<evidence type="ECO:0000256" key="1">
    <source>
        <dbReference type="SAM" id="MobiDB-lite"/>
    </source>
</evidence>
<evidence type="ECO:0000313" key="3">
    <source>
        <dbReference type="Proteomes" id="UP000092093"/>
    </source>
</evidence>
<gene>
    <name evidence="2" type="ORF">AN484_23470</name>
</gene>
<feature type="non-terminal residue" evidence="2">
    <location>
        <position position="1"/>
    </location>
</feature>
<comment type="caution">
    <text evidence="2">The sequence shown here is derived from an EMBL/GenBank/DDBJ whole genome shotgun (WGS) entry which is preliminary data.</text>
</comment>
<organism evidence="2 3">
    <name type="scientific">Aphanizomenon flos-aquae WA102</name>
    <dbReference type="NCBI Taxonomy" id="1710896"/>
    <lineage>
        <taxon>Bacteria</taxon>
        <taxon>Bacillati</taxon>
        <taxon>Cyanobacteriota</taxon>
        <taxon>Cyanophyceae</taxon>
        <taxon>Nostocales</taxon>
        <taxon>Aphanizomenonaceae</taxon>
        <taxon>Aphanizomenon</taxon>
    </lineage>
</organism>
<accession>A0A1B7WQ71</accession>
<protein>
    <submittedName>
        <fullName evidence="2">Uncharacterized protein</fullName>
    </submittedName>
</protein>
<dbReference type="Proteomes" id="UP000092093">
    <property type="component" value="Unassembled WGS sequence"/>
</dbReference>
<dbReference type="EMBL" id="LJOW01000201">
    <property type="protein sequence ID" value="OBQ39283.1"/>
    <property type="molecule type" value="Genomic_DNA"/>
</dbReference>
<sequence>GLHEDRAFAVRLVHLEVAGDQAFGDAAEGAGRVAIAEDRRAGGGVVAQREERQVLGVDAEQGDVVGLVRREDFAHREEAAVGGHHAHRFGVGGCGHVMVGRDDAFRRDGEAGGERVVPLRALVALIGGTDEHGRPGSAPIDLRAIKRRARSRADGEADRVGAGAFTLLQTIRAADGHVAFLGERVGLLFEFPEQFAVVRRAVDVDARDRRGAEDAGREQRGEKHAGIEAEARRETRQSMRIRREHTGRWRTCDGEREAWLAAA</sequence>
<feature type="compositionally biased region" description="Basic and acidic residues" evidence="1">
    <location>
        <begin position="208"/>
        <end position="237"/>
    </location>
</feature>